<dbReference type="Pfam" id="PF13839">
    <property type="entry name" value="PC-Esterase"/>
    <property type="match status" value="1"/>
</dbReference>
<sequence length="502" mass="57668">MASTQKLVLGALNVSYNFHFAGLLLITFVIASVCGKQYFQGLLMIPYGFVQHCDLFSGRWVYDNVSYPLYKGKQCSFMDDDFACEKFGRKDLDYQKWRSQPHDCDLPRFNAFALLKKLRGKKLVFVGDTLNRNQFMSMLCQIESSIPQSSSKLSHVRKGNSIIFKATEYNAAIEFYWAPLLVESNCDDMEIHHVQDCIVRIKAIEKHARYWTDADILVFDSFARWLGSKTTLLWGSFGSSDAIYKEVEMRLRVYEMALNTWSDWLENHIKRTKTKLFFMSLSPYHKNGEDWSMDTGGNCYNETEPILSEGHWGSLTDRGTMQIVESAIQKLETRGLKVYPKIVVATPLPLTVHLSSSAIKPYTFSKCMLLFRIDSFPLNLTKPFTARLADLRHAHPIPTHATINVMSLLLVEAVVVMIHVAVRKIDYFCFDPMATIVRWQWCRCDWLEVEAIVVVVVVGATVMVVVVVRWQWWSGVVTQHLLLSLSCSFFLLVYSQQQLLQA</sequence>
<dbReference type="InterPro" id="IPR026057">
    <property type="entry name" value="TBL_C"/>
</dbReference>
<comment type="subcellular location">
    <subcellularLocation>
        <location evidence="1">Membrane</location>
        <topology evidence="1">Single-pass membrane protein</topology>
    </subcellularLocation>
</comment>
<dbReference type="EMBL" id="CACTIH010005891">
    <property type="protein sequence ID" value="CAA3002911.1"/>
    <property type="molecule type" value="Genomic_DNA"/>
</dbReference>
<reference evidence="10 11" key="1">
    <citation type="submission" date="2019-12" db="EMBL/GenBank/DDBJ databases">
        <authorList>
            <person name="Alioto T."/>
            <person name="Alioto T."/>
            <person name="Gomez Garrido J."/>
        </authorList>
    </citation>
    <scope>NUCLEOTIDE SEQUENCE [LARGE SCALE GENOMIC DNA]</scope>
</reference>
<protein>
    <submittedName>
        <fullName evidence="10">Trichome birefringence-like 34</fullName>
    </submittedName>
</protein>
<evidence type="ECO:0000256" key="6">
    <source>
        <dbReference type="ARBA" id="ARBA00023136"/>
    </source>
</evidence>
<evidence type="ECO:0000256" key="2">
    <source>
        <dbReference type="ARBA" id="ARBA00007727"/>
    </source>
</evidence>
<dbReference type="PANTHER" id="PTHR32285:SF239">
    <property type="entry name" value="PROTEIN TRICHOME BIREFRINGENCE-LIKE 34"/>
    <property type="match status" value="1"/>
</dbReference>
<name>A0A8S0TGN5_OLEEU</name>
<dbReference type="AlphaFoldDB" id="A0A8S0TGN5"/>
<gene>
    <name evidence="10" type="ORF">OLEA9_A036263</name>
</gene>
<evidence type="ECO:0000256" key="3">
    <source>
        <dbReference type="ARBA" id="ARBA00022692"/>
    </source>
</evidence>
<feature type="domain" description="Trichome birefringence-like N-terminal" evidence="9">
    <location>
        <begin position="52"/>
        <end position="105"/>
    </location>
</feature>
<dbReference type="Proteomes" id="UP000594638">
    <property type="component" value="Unassembled WGS sequence"/>
</dbReference>
<dbReference type="GO" id="GO:0005794">
    <property type="term" value="C:Golgi apparatus"/>
    <property type="evidence" value="ECO:0007669"/>
    <property type="project" value="TreeGrafter"/>
</dbReference>
<dbReference type="GO" id="GO:0016413">
    <property type="term" value="F:O-acetyltransferase activity"/>
    <property type="evidence" value="ECO:0007669"/>
    <property type="project" value="InterPro"/>
</dbReference>
<keyword evidence="3 7" id="KW-0812">Transmembrane</keyword>
<dbReference type="Gramene" id="OE9A036263T1">
    <property type="protein sequence ID" value="OE9A036263C1"/>
    <property type="gene ID" value="OE9A036263"/>
</dbReference>
<evidence type="ECO:0000259" key="8">
    <source>
        <dbReference type="Pfam" id="PF13839"/>
    </source>
</evidence>
<dbReference type="PANTHER" id="PTHR32285">
    <property type="entry name" value="PROTEIN TRICHOME BIREFRINGENCE-LIKE 9-RELATED"/>
    <property type="match status" value="1"/>
</dbReference>
<comment type="caution">
    <text evidence="10">The sequence shown here is derived from an EMBL/GenBank/DDBJ whole genome shotgun (WGS) entry which is preliminary data.</text>
</comment>
<evidence type="ECO:0000256" key="5">
    <source>
        <dbReference type="ARBA" id="ARBA00022989"/>
    </source>
</evidence>
<accession>A0A8S0TGN5</accession>
<evidence type="ECO:0000313" key="10">
    <source>
        <dbReference type="EMBL" id="CAA3002911.1"/>
    </source>
</evidence>
<evidence type="ECO:0000256" key="1">
    <source>
        <dbReference type="ARBA" id="ARBA00004167"/>
    </source>
</evidence>
<evidence type="ECO:0000256" key="7">
    <source>
        <dbReference type="SAM" id="Phobius"/>
    </source>
</evidence>
<keyword evidence="11" id="KW-1185">Reference proteome</keyword>
<comment type="similarity">
    <text evidence="2">Belongs to the PC-esterase family. TBL subfamily.</text>
</comment>
<dbReference type="GO" id="GO:0016020">
    <property type="term" value="C:membrane"/>
    <property type="evidence" value="ECO:0007669"/>
    <property type="project" value="UniProtKB-SubCell"/>
</dbReference>
<dbReference type="OrthoDB" id="630188at2759"/>
<feature type="transmembrane region" description="Helical" evidence="7">
    <location>
        <begin position="16"/>
        <end position="35"/>
    </location>
</feature>
<proteinExistence type="inferred from homology"/>
<keyword evidence="4" id="KW-0735">Signal-anchor</keyword>
<feature type="transmembrane region" description="Helical" evidence="7">
    <location>
        <begin position="476"/>
        <end position="494"/>
    </location>
</feature>
<keyword evidence="5 7" id="KW-1133">Transmembrane helix</keyword>
<keyword evidence="6 7" id="KW-0472">Membrane</keyword>
<feature type="transmembrane region" description="Helical" evidence="7">
    <location>
        <begin position="451"/>
        <end position="470"/>
    </location>
</feature>
<feature type="domain" description="Trichome birefringence-like C-terminal" evidence="8">
    <location>
        <begin position="106"/>
        <end position="332"/>
    </location>
</feature>
<evidence type="ECO:0000256" key="4">
    <source>
        <dbReference type="ARBA" id="ARBA00022968"/>
    </source>
</evidence>
<evidence type="ECO:0000313" key="11">
    <source>
        <dbReference type="Proteomes" id="UP000594638"/>
    </source>
</evidence>
<dbReference type="Pfam" id="PF14416">
    <property type="entry name" value="PMR5N"/>
    <property type="match status" value="1"/>
</dbReference>
<dbReference type="InterPro" id="IPR025846">
    <property type="entry name" value="TBL_N"/>
</dbReference>
<organism evidence="10 11">
    <name type="scientific">Olea europaea subsp. europaea</name>
    <dbReference type="NCBI Taxonomy" id="158383"/>
    <lineage>
        <taxon>Eukaryota</taxon>
        <taxon>Viridiplantae</taxon>
        <taxon>Streptophyta</taxon>
        <taxon>Embryophyta</taxon>
        <taxon>Tracheophyta</taxon>
        <taxon>Spermatophyta</taxon>
        <taxon>Magnoliopsida</taxon>
        <taxon>eudicotyledons</taxon>
        <taxon>Gunneridae</taxon>
        <taxon>Pentapetalae</taxon>
        <taxon>asterids</taxon>
        <taxon>lamiids</taxon>
        <taxon>Lamiales</taxon>
        <taxon>Oleaceae</taxon>
        <taxon>Oleeae</taxon>
        <taxon>Olea</taxon>
    </lineage>
</organism>
<evidence type="ECO:0000259" key="9">
    <source>
        <dbReference type="Pfam" id="PF14416"/>
    </source>
</evidence>
<dbReference type="InterPro" id="IPR029962">
    <property type="entry name" value="TBL"/>
</dbReference>